<evidence type="ECO:0000256" key="1">
    <source>
        <dbReference type="ARBA" id="ARBA00005854"/>
    </source>
</evidence>
<evidence type="ECO:0000259" key="5">
    <source>
        <dbReference type="Pfam" id="PF00389"/>
    </source>
</evidence>
<keyword evidence="3" id="KW-0520">NAD</keyword>
<dbReference type="InterPro" id="IPR029753">
    <property type="entry name" value="D-isomer_DH_CS"/>
</dbReference>
<dbReference type="Pfam" id="PF02826">
    <property type="entry name" value="2-Hacid_dh_C"/>
    <property type="match status" value="1"/>
</dbReference>
<dbReference type="PROSITE" id="PS00671">
    <property type="entry name" value="D_2_HYDROXYACID_DH_3"/>
    <property type="match status" value="1"/>
</dbReference>
<accession>A0ABW4SEZ0</accession>
<comment type="caution">
    <text evidence="7">The sequence shown here is derived from an EMBL/GenBank/DDBJ whole genome shotgun (WGS) entry which is preliminary data.</text>
</comment>
<dbReference type="InterPro" id="IPR050857">
    <property type="entry name" value="D-2-hydroxyacid_DH"/>
</dbReference>
<dbReference type="SUPFAM" id="SSF52283">
    <property type="entry name" value="Formate/glycerate dehydrogenase catalytic domain-like"/>
    <property type="match status" value="1"/>
</dbReference>
<evidence type="ECO:0000256" key="3">
    <source>
        <dbReference type="ARBA" id="ARBA00023027"/>
    </source>
</evidence>
<proteinExistence type="inferred from homology"/>
<dbReference type="EMBL" id="JBHUGI010000021">
    <property type="protein sequence ID" value="MFD1927965.1"/>
    <property type="molecule type" value="Genomic_DNA"/>
</dbReference>
<dbReference type="InterPro" id="IPR006139">
    <property type="entry name" value="D-isomer_2_OHA_DH_cat_dom"/>
</dbReference>
<evidence type="ECO:0000313" key="8">
    <source>
        <dbReference type="Proteomes" id="UP001597218"/>
    </source>
</evidence>
<dbReference type="Gene3D" id="3.40.50.720">
    <property type="entry name" value="NAD(P)-binding Rossmann-like Domain"/>
    <property type="match status" value="2"/>
</dbReference>
<feature type="domain" description="D-isomer specific 2-hydroxyacid dehydrogenase catalytic" evidence="5">
    <location>
        <begin position="14"/>
        <end position="317"/>
    </location>
</feature>
<dbReference type="PANTHER" id="PTHR42789:SF1">
    <property type="entry name" value="D-ISOMER SPECIFIC 2-HYDROXYACID DEHYDROGENASE FAMILY PROTEIN (AFU_ORTHOLOGUE AFUA_6G10090)"/>
    <property type="match status" value="1"/>
</dbReference>
<gene>
    <name evidence="7" type="ORF">ACFSFY_07835</name>
</gene>
<dbReference type="InterPro" id="IPR036291">
    <property type="entry name" value="NAD(P)-bd_dom_sf"/>
</dbReference>
<keyword evidence="2 4" id="KW-0560">Oxidoreductase</keyword>
<evidence type="ECO:0000313" key="7">
    <source>
        <dbReference type="EMBL" id="MFD1927965.1"/>
    </source>
</evidence>
<dbReference type="PANTHER" id="PTHR42789">
    <property type="entry name" value="D-ISOMER SPECIFIC 2-HYDROXYACID DEHYDROGENASE FAMILY PROTEIN (AFU_ORTHOLOGUE AFUA_6G10090)"/>
    <property type="match status" value="1"/>
</dbReference>
<dbReference type="Pfam" id="PF00389">
    <property type="entry name" value="2-Hacid_dh"/>
    <property type="match status" value="1"/>
</dbReference>
<keyword evidence="8" id="KW-1185">Reference proteome</keyword>
<dbReference type="Proteomes" id="UP001597218">
    <property type="component" value="Unassembled WGS sequence"/>
</dbReference>
<evidence type="ECO:0000259" key="6">
    <source>
        <dbReference type="Pfam" id="PF02826"/>
    </source>
</evidence>
<dbReference type="SUPFAM" id="SSF51735">
    <property type="entry name" value="NAD(P)-binding Rossmann-fold domains"/>
    <property type="match status" value="1"/>
</dbReference>
<protein>
    <submittedName>
        <fullName evidence="7">NAD(P)-dependent oxidoreductase</fullName>
    </submittedName>
</protein>
<organism evidence="7 8">
    <name type="scientific">Sporosarcina siberiensis</name>
    <dbReference type="NCBI Taxonomy" id="1365606"/>
    <lineage>
        <taxon>Bacteria</taxon>
        <taxon>Bacillati</taxon>
        <taxon>Bacillota</taxon>
        <taxon>Bacilli</taxon>
        <taxon>Bacillales</taxon>
        <taxon>Caryophanaceae</taxon>
        <taxon>Sporosarcina</taxon>
    </lineage>
</organism>
<dbReference type="InterPro" id="IPR006140">
    <property type="entry name" value="D-isomer_DH_NAD-bd"/>
</dbReference>
<sequence>MSLNIVQILPMYHPVGEETLNSLANVKKFDTFNEEEIITYLKNNDVDGIILRAPAKITPAILDQCSKVKAISGAGIGLDNIDVEYATTKGIKILHAPKINSRATAEHAVALLLAVMKDITIFDRNTRSGNFSYRDGKYTSELQGKTLGIVGFGSIAQTVAKIMKNGFEMNILVYVRTIDADRQKLADSVGVTLTTSMEDVFKESDAISLHIPLTAATREIVDKKMFALMKPTAVLINTARGGVINEEDMVQALKNGEFTRAGVDVFAIEPPAENHPFFEIEEITMTPHIGGISLEAAKLTSVVISENLVKAINGEELSVIANLNDLSPLKKE</sequence>
<dbReference type="RefSeq" id="WP_381536885.1">
    <property type="nucleotide sequence ID" value="NZ_JBHUGI010000021.1"/>
</dbReference>
<name>A0ABW4SEZ0_9BACL</name>
<reference evidence="8" key="1">
    <citation type="journal article" date="2019" name="Int. J. Syst. Evol. Microbiol.">
        <title>The Global Catalogue of Microorganisms (GCM) 10K type strain sequencing project: providing services to taxonomists for standard genome sequencing and annotation.</title>
        <authorList>
            <consortium name="The Broad Institute Genomics Platform"/>
            <consortium name="The Broad Institute Genome Sequencing Center for Infectious Disease"/>
            <person name="Wu L."/>
            <person name="Ma J."/>
        </authorList>
    </citation>
    <scope>NUCLEOTIDE SEQUENCE [LARGE SCALE GENOMIC DNA]</scope>
    <source>
        <strain evidence="8">CGMCC 4.7177</strain>
    </source>
</reference>
<comment type="similarity">
    <text evidence="1 4">Belongs to the D-isomer specific 2-hydroxyacid dehydrogenase family.</text>
</comment>
<feature type="domain" description="D-isomer specific 2-hydroxyacid dehydrogenase NAD-binding" evidence="6">
    <location>
        <begin position="109"/>
        <end position="290"/>
    </location>
</feature>
<evidence type="ECO:0000256" key="2">
    <source>
        <dbReference type="ARBA" id="ARBA00023002"/>
    </source>
</evidence>
<evidence type="ECO:0000256" key="4">
    <source>
        <dbReference type="RuleBase" id="RU003719"/>
    </source>
</evidence>
<dbReference type="PROSITE" id="PS00670">
    <property type="entry name" value="D_2_HYDROXYACID_DH_2"/>
    <property type="match status" value="1"/>
</dbReference>